<dbReference type="PROSITE" id="PS51873">
    <property type="entry name" value="TRIAD"/>
    <property type="match status" value="1"/>
</dbReference>
<dbReference type="PANTHER" id="PTHR22770:SF47">
    <property type="entry name" value="E3 UBIQUITIN-PROTEIN LIGASE RNF216"/>
    <property type="match status" value="1"/>
</dbReference>
<reference evidence="10" key="1">
    <citation type="submission" date="2022-11" db="UniProtKB">
        <authorList>
            <consortium name="WormBaseParasite"/>
        </authorList>
    </citation>
    <scope>IDENTIFICATION</scope>
</reference>
<dbReference type="Proteomes" id="UP000887577">
    <property type="component" value="Unplaced"/>
</dbReference>
<evidence type="ECO:0000313" key="10">
    <source>
        <dbReference type="WBParaSite" id="PSU_v2.g5955.t1"/>
    </source>
</evidence>
<evidence type="ECO:0000256" key="3">
    <source>
        <dbReference type="ARBA" id="ARBA00022723"/>
    </source>
</evidence>
<dbReference type="InterPro" id="IPR044066">
    <property type="entry name" value="TRIAD_supradom"/>
</dbReference>
<dbReference type="GO" id="GO:0008270">
    <property type="term" value="F:zinc ion binding"/>
    <property type="evidence" value="ECO:0007669"/>
    <property type="project" value="UniProtKB-KW"/>
</dbReference>
<keyword evidence="4" id="KW-0677">Repeat</keyword>
<keyword evidence="3" id="KW-0479">Metal-binding</keyword>
<dbReference type="Pfam" id="PF26200">
    <property type="entry name" value="Rcat_RNF216"/>
    <property type="match status" value="1"/>
</dbReference>
<evidence type="ECO:0000256" key="7">
    <source>
        <dbReference type="ARBA" id="ARBA00022833"/>
    </source>
</evidence>
<dbReference type="Gene3D" id="1.20.120.1750">
    <property type="match status" value="1"/>
</dbReference>
<keyword evidence="5" id="KW-0863">Zinc-finger</keyword>
<dbReference type="CDD" id="cd20353">
    <property type="entry name" value="Rcat_RBR_RNF216"/>
    <property type="match status" value="1"/>
</dbReference>
<keyword evidence="7" id="KW-0862">Zinc</keyword>
<dbReference type="GO" id="GO:0016740">
    <property type="term" value="F:transferase activity"/>
    <property type="evidence" value="ECO:0007669"/>
    <property type="project" value="UniProtKB-KW"/>
</dbReference>
<proteinExistence type="predicted"/>
<protein>
    <submittedName>
        <fullName evidence="10">RING-type domain-containing protein</fullName>
    </submittedName>
</protein>
<sequence length="551" mass="63243">MNKPKIEINFIQKHLLIPPSKCDRIARRIYDLQRNFNVKIRFTNNQTSNLTITGAPNKVAAVHQRINNYLVDLPSRDGTSFSSYPVAFGYPSLFRRNLSPAKCGGPHSASYGLRQEISNDPPSESASSTLATVLNENTSDAQNPQLFECSICFESFKIEEKCIKCSKHSEVVGVSDDIDEEGHTICIECIKRYAHSSITENSVAFGGIGLKCVEFECENTFLLSSFESFIENIDCIPLMERLQQQCIIDANLEDLVTCHECGYKVCVPKNNQYYICECGKKNCRKCPRLFDHKHFGKTCQQMDQEEANNVILRNLESKISEVVIRKCHKCGISFVKNEGCNKMECRCGAKQCYICGKQDIEHSHFCCCGNVTEKHGPCSKCKRSCRSWENYEEIDETKIDTILSSFSNLPQNIRQELRQSHRPFSSHGLPEVTFQEAFGNRLLRRGENVEQIPEFNRYIPPPQLLLPLQPLPNYQHQFRQPYMNYLPSNICITTTPPFHPTPQMQQQQPSMNFQNYYPIFGYPSPLVPQQQQFMAQQNYFYQNNFVNPQIL</sequence>
<evidence type="ECO:0000259" key="8">
    <source>
        <dbReference type="PROSITE" id="PS51873"/>
    </source>
</evidence>
<evidence type="ECO:0000256" key="5">
    <source>
        <dbReference type="ARBA" id="ARBA00022771"/>
    </source>
</evidence>
<dbReference type="WBParaSite" id="PSU_v2.g5955.t1">
    <property type="protein sequence ID" value="PSU_v2.g5955.t1"/>
    <property type="gene ID" value="PSU_v2.g5955"/>
</dbReference>
<evidence type="ECO:0000256" key="2">
    <source>
        <dbReference type="ARBA" id="ARBA00022679"/>
    </source>
</evidence>
<evidence type="ECO:0000256" key="6">
    <source>
        <dbReference type="ARBA" id="ARBA00022786"/>
    </source>
</evidence>
<keyword evidence="2" id="KW-0808">Transferase</keyword>
<evidence type="ECO:0000313" key="9">
    <source>
        <dbReference type="Proteomes" id="UP000887577"/>
    </source>
</evidence>
<comment type="pathway">
    <text evidence="1">Protein modification; protein ubiquitination.</text>
</comment>
<dbReference type="InterPro" id="IPR051628">
    <property type="entry name" value="LUBAC_E3_Ligases"/>
</dbReference>
<accession>A0A914YZN3</accession>
<dbReference type="AlphaFoldDB" id="A0A914YZN3"/>
<evidence type="ECO:0000256" key="1">
    <source>
        <dbReference type="ARBA" id="ARBA00004906"/>
    </source>
</evidence>
<dbReference type="PANTHER" id="PTHR22770">
    <property type="entry name" value="UBIQUITIN CONJUGATING ENZYME 7 INTERACTING PROTEIN-RELATED"/>
    <property type="match status" value="1"/>
</dbReference>
<keyword evidence="6" id="KW-0833">Ubl conjugation pathway</keyword>
<name>A0A914YZN3_9BILA</name>
<dbReference type="InterPro" id="IPR047546">
    <property type="entry name" value="Rcat_RBR_RNF216"/>
</dbReference>
<evidence type="ECO:0000256" key="4">
    <source>
        <dbReference type="ARBA" id="ARBA00022737"/>
    </source>
</evidence>
<keyword evidence="9" id="KW-1185">Reference proteome</keyword>
<feature type="domain" description="RING-type" evidence="8">
    <location>
        <begin position="145"/>
        <end position="382"/>
    </location>
</feature>
<dbReference type="SUPFAM" id="SSF57850">
    <property type="entry name" value="RING/U-box"/>
    <property type="match status" value="1"/>
</dbReference>
<organism evidence="9 10">
    <name type="scientific">Panagrolaimus superbus</name>
    <dbReference type="NCBI Taxonomy" id="310955"/>
    <lineage>
        <taxon>Eukaryota</taxon>
        <taxon>Metazoa</taxon>
        <taxon>Ecdysozoa</taxon>
        <taxon>Nematoda</taxon>
        <taxon>Chromadorea</taxon>
        <taxon>Rhabditida</taxon>
        <taxon>Tylenchina</taxon>
        <taxon>Panagrolaimomorpha</taxon>
        <taxon>Panagrolaimoidea</taxon>
        <taxon>Panagrolaimidae</taxon>
        <taxon>Panagrolaimus</taxon>
    </lineage>
</organism>